<reference evidence="1 2" key="1">
    <citation type="submission" date="2019-02" db="EMBL/GenBank/DDBJ databases">
        <title>Deep-cultivation of Planctomycetes and their phenomic and genomic characterization uncovers novel biology.</title>
        <authorList>
            <person name="Wiegand S."/>
            <person name="Jogler M."/>
            <person name="Boedeker C."/>
            <person name="Pinto D."/>
            <person name="Vollmers J."/>
            <person name="Rivas-Marin E."/>
            <person name="Kohn T."/>
            <person name="Peeters S.H."/>
            <person name="Heuer A."/>
            <person name="Rast P."/>
            <person name="Oberbeckmann S."/>
            <person name="Bunk B."/>
            <person name="Jeske O."/>
            <person name="Meyerdierks A."/>
            <person name="Storesund J.E."/>
            <person name="Kallscheuer N."/>
            <person name="Luecker S."/>
            <person name="Lage O.M."/>
            <person name="Pohl T."/>
            <person name="Merkel B.J."/>
            <person name="Hornburger P."/>
            <person name="Mueller R.-W."/>
            <person name="Bruemmer F."/>
            <person name="Labrenz M."/>
            <person name="Spormann A.M."/>
            <person name="Op den Camp H."/>
            <person name="Overmann J."/>
            <person name="Amann R."/>
            <person name="Jetten M.S.M."/>
            <person name="Mascher T."/>
            <person name="Medema M.H."/>
            <person name="Devos D.P."/>
            <person name="Kaster A.-K."/>
            <person name="Ovreas L."/>
            <person name="Rohde M."/>
            <person name="Galperin M.Y."/>
            <person name="Jogler C."/>
        </authorList>
    </citation>
    <scope>NUCLEOTIDE SEQUENCE [LARGE SCALE GENOMIC DNA]</scope>
    <source>
        <strain evidence="1 2">Pan216</strain>
    </source>
</reference>
<dbReference type="KEGG" id="knv:Pan216_17160"/>
<keyword evidence="2" id="KW-1185">Reference proteome</keyword>
<name>A0A518B1L3_9BACT</name>
<evidence type="ECO:0000313" key="1">
    <source>
        <dbReference type="EMBL" id="QDU60863.1"/>
    </source>
</evidence>
<dbReference type="Proteomes" id="UP000317093">
    <property type="component" value="Chromosome"/>
</dbReference>
<sequence>MVNEEPGLEADRMEIVLPFGLSFFVSFSSQHVRSSGLTREREITTEILVKKRRN</sequence>
<accession>A0A518B1L3</accession>
<dbReference type="AlphaFoldDB" id="A0A518B1L3"/>
<gene>
    <name evidence="1" type="ORF">Pan216_17160</name>
</gene>
<proteinExistence type="predicted"/>
<dbReference type="EMBL" id="CP036279">
    <property type="protein sequence ID" value="QDU60863.1"/>
    <property type="molecule type" value="Genomic_DNA"/>
</dbReference>
<evidence type="ECO:0000313" key="2">
    <source>
        <dbReference type="Proteomes" id="UP000317093"/>
    </source>
</evidence>
<protein>
    <submittedName>
        <fullName evidence="1">Uncharacterized protein</fullName>
    </submittedName>
</protein>
<organism evidence="1 2">
    <name type="scientific">Kolteria novifilia</name>
    <dbReference type="NCBI Taxonomy" id="2527975"/>
    <lineage>
        <taxon>Bacteria</taxon>
        <taxon>Pseudomonadati</taxon>
        <taxon>Planctomycetota</taxon>
        <taxon>Planctomycetia</taxon>
        <taxon>Kolteriales</taxon>
        <taxon>Kolteriaceae</taxon>
        <taxon>Kolteria</taxon>
    </lineage>
</organism>